<reference evidence="4" key="1">
    <citation type="submission" date="2024-02" db="UniProtKB">
        <authorList>
            <consortium name="WormBaseParasite"/>
        </authorList>
    </citation>
    <scope>IDENTIFICATION</scope>
</reference>
<feature type="region of interest" description="Disordered" evidence="1">
    <location>
        <begin position="248"/>
        <end position="275"/>
    </location>
</feature>
<name>A0AAF3J304_9BILA</name>
<dbReference type="SUPFAM" id="SSF81321">
    <property type="entry name" value="Family A G protein-coupled receptor-like"/>
    <property type="match status" value="1"/>
</dbReference>
<proteinExistence type="predicted"/>
<feature type="compositionally biased region" description="Polar residues" evidence="1">
    <location>
        <begin position="248"/>
        <end position="266"/>
    </location>
</feature>
<organism evidence="3 4">
    <name type="scientific">Mesorhabditis belari</name>
    <dbReference type="NCBI Taxonomy" id="2138241"/>
    <lineage>
        <taxon>Eukaryota</taxon>
        <taxon>Metazoa</taxon>
        <taxon>Ecdysozoa</taxon>
        <taxon>Nematoda</taxon>
        <taxon>Chromadorea</taxon>
        <taxon>Rhabditida</taxon>
        <taxon>Rhabditina</taxon>
        <taxon>Rhabditomorpha</taxon>
        <taxon>Rhabditoidea</taxon>
        <taxon>Rhabditidae</taxon>
        <taxon>Mesorhabditinae</taxon>
        <taxon>Mesorhabditis</taxon>
    </lineage>
</organism>
<dbReference type="PANTHER" id="PTHR23021">
    <property type="entry name" value="SERPENTINE RECEPTOR, CLASS T"/>
    <property type="match status" value="1"/>
</dbReference>
<feature type="transmembrane region" description="Helical" evidence="2">
    <location>
        <begin position="174"/>
        <end position="194"/>
    </location>
</feature>
<evidence type="ECO:0000256" key="2">
    <source>
        <dbReference type="SAM" id="Phobius"/>
    </source>
</evidence>
<keyword evidence="2" id="KW-0812">Transmembrane</keyword>
<feature type="transmembrane region" description="Helical" evidence="2">
    <location>
        <begin position="37"/>
        <end position="59"/>
    </location>
</feature>
<dbReference type="PANTHER" id="PTHR23021:SF11">
    <property type="entry name" value="SERPENTINE RECEPTOR, CLASS T"/>
    <property type="match status" value="1"/>
</dbReference>
<sequence>MFALGVIDCLCIILAYFYTGYWYMIGYEYCMYPYTSYWVGNLNTVVINTCFMLSMLLAFNRFLDMWKPEIGERLFKANRTWIFVFAAVLFGVFGAYYSIPAFFSTDFGTFIYHPLIPGKENLKYYTIFQPIINMFTGVSICLCYSSICIVYWMRLRHGNLQTQTDFQKRILIQAVLICFPTFTVTCMWTSFNFITPTSFLMNVAHLNWQLMHAVPAFVYLFVNKTIRRRAFVMIFACIGVTPGNSYHTNSKVDSTPSKSIELQSPNEDPHQNPRD</sequence>
<dbReference type="Pfam" id="PF10321">
    <property type="entry name" value="7TM_GPCR_Srt"/>
    <property type="match status" value="1"/>
</dbReference>
<evidence type="ECO:0000313" key="4">
    <source>
        <dbReference type="WBParaSite" id="MBELARI_LOCUS13009"/>
    </source>
</evidence>
<dbReference type="Proteomes" id="UP000887575">
    <property type="component" value="Unassembled WGS sequence"/>
</dbReference>
<dbReference type="Gene3D" id="1.20.1070.10">
    <property type="entry name" value="Rhodopsin 7-helix transmembrane proteins"/>
    <property type="match status" value="1"/>
</dbReference>
<protein>
    <submittedName>
        <fullName evidence="4">Uncharacterized protein</fullName>
    </submittedName>
</protein>
<feature type="transmembrane region" description="Helical" evidence="2">
    <location>
        <begin position="80"/>
        <end position="99"/>
    </location>
</feature>
<evidence type="ECO:0000256" key="1">
    <source>
        <dbReference type="SAM" id="MobiDB-lite"/>
    </source>
</evidence>
<keyword evidence="3" id="KW-1185">Reference proteome</keyword>
<dbReference type="AlphaFoldDB" id="A0AAF3J304"/>
<feature type="transmembrane region" description="Helical" evidence="2">
    <location>
        <begin position="7"/>
        <end position="25"/>
    </location>
</feature>
<evidence type="ECO:0000313" key="3">
    <source>
        <dbReference type="Proteomes" id="UP000887575"/>
    </source>
</evidence>
<keyword evidence="2" id="KW-0472">Membrane</keyword>
<keyword evidence="2" id="KW-1133">Transmembrane helix</keyword>
<feature type="transmembrane region" description="Helical" evidence="2">
    <location>
        <begin position="131"/>
        <end position="153"/>
    </location>
</feature>
<feature type="transmembrane region" description="Helical" evidence="2">
    <location>
        <begin position="206"/>
        <end position="222"/>
    </location>
</feature>
<accession>A0AAF3J304</accession>
<dbReference type="WBParaSite" id="MBELARI_LOCUS13009">
    <property type="protein sequence ID" value="MBELARI_LOCUS13009"/>
    <property type="gene ID" value="MBELARI_LOCUS13009"/>
</dbReference>
<dbReference type="InterPro" id="IPR019425">
    <property type="entry name" value="7TM_GPCR_serpentine_rcpt_Srt"/>
</dbReference>